<dbReference type="AlphaFoldDB" id="G7VI94"/>
<dbReference type="HOGENOM" id="CLU_033807_1_0_2"/>
<dbReference type="PRINTS" id="PR01165">
    <property type="entry name" value="CYCOXIDASEI"/>
</dbReference>
<feature type="transmembrane region" description="Helical" evidence="6">
    <location>
        <begin position="16"/>
        <end position="37"/>
    </location>
</feature>
<dbReference type="Proteomes" id="UP000005867">
    <property type="component" value="Chromosome"/>
</dbReference>
<dbReference type="RefSeq" id="WP_014288014.1">
    <property type="nucleotide sequence ID" value="NC_016645.1"/>
</dbReference>
<feature type="transmembrane region" description="Helical" evidence="6">
    <location>
        <begin position="467"/>
        <end position="493"/>
    </location>
</feature>
<evidence type="ECO:0000256" key="5">
    <source>
        <dbReference type="RuleBase" id="RU000370"/>
    </source>
</evidence>
<dbReference type="GO" id="GO:0016020">
    <property type="term" value="C:membrane"/>
    <property type="evidence" value="ECO:0007669"/>
    <property type="project" value="UniProtKB-SubCell"/>
</dbReference>
<feature type="transmembrane region" description="Helical" evidence="6">
    <location>
        <begin position="98"/>
        <end position="119"/>
    </location>
</feature>
<sequence>MATTPKFAVEDRFARVAILFSFVMLALGSLFGLVQALTRFPGLLHALGLDKVITPELYYTGLTLHGVANAILFTAFFIMGLAVFVVTRDMNINLHGPLLRLACMMAIGGTLVAAVPILLGQATVLYTFYPPLNANVLFYLGLAVVVVASWIFAAVVFHGIYRWKKANPDKEIPLGVWGVITTLVIWLYATPPLAYEVLFLLVPMSLAGMPVDVLEARLWFWYFGHPLVYFWLLPAVTLWYTLLPRVLGTEVFSKTMAKVAFVLYMIFSTPVGLHHQYVDPGVHPVFKYLHATLTYFVAVPSFLTAFNLIATLERAGRARGGKGLFGWVTALPWFKDPVFTGLALAIIIFGTGGFSGVINASFQINYVVHNTMWIPGHFHTTVGSGVALSFLTASLVLIPLLYGRQIVSMKTVKAAFVLWFVGIMLFSVGGYLSGLAGEPRRTYAPPYLNGVQVTAHLLDLMKSAASVAMSGALMFWLGGALFLGTLFFSVLFGKRVAFEGEVKISPEPGPASWFEKNLKLILIVGVVLILISYSLPAIEVYSQGLSPAPPQGPLK</sequence>
<proteinExistence type="inferred from homology"/>
<name>G7VI94_9CREN</name>
<evidence type="ECO:0000313" key="9">
    <source>
        <dbReference type="Proteomes" id="UP000005867"/>
    </source>
</evidence>
<protein>
    <submittedName>
        <fullName evidence="8">Cytochrome-c oxidase</fullName>
    </submittedName>
</protein>
<dbReference type="KEGG" id="pyr:P186_0738"/>
<gene>
    <name evidence="8" type="ORF">P186_0738</name>
</gene>
<reference evidence="8 9" key="1">
    <citation type="journal article" date="2012" name="J. Bacteriol.">
        <title>Complete genome sequence of strain 1860, a crenarchaeon of the genus pyrobaculum able to grow with various electron acceptors.</title>
        <authorList>
            <person name="Mardanov A.V."/>
            <person name="Gumerov V.M."/>
            <person name="Slobodkina G.B."/>
            <person name="Beletsky A.V."/>
            <person name="Bonch-Osmolovskaya E.A."/>
            <person name="Ravin N.V."/>
            <person name="Skryabin K.G."/>
        </authorList>
    </citation>
    <scope>NUCLEOTIDE SEQUENCE [LARGE SCALE GENOMIC DNA]</scope>
    <source>
        <strain evidence="8 9">1860</strain>
    </source>
</reference>
<keyword evidence="5" id="KW-0813">Transport</keyword>
<dbReference type="InterPro" id="IPR023616">
    <property type="entry name" value="Cyt_c_oxase-like_su1_dom"/>
</dbReference>
<dbReference type="PANTHER" id="PTHR10422:SF40">
    <property type="entry name" value="CYTOCHROME C OXIDASE SUBUNIT I"/>
    <property type="match status" value="1"/>
</dbReference>
<feature type="domain" description="Cytochrome oxidase subunit I profile" evidence="7">
    <location>
        <begin position="18"/>
        <end position="522"/>
    </location>
</feature>
<dbReference type="Pfam" id="PF00115">
    <property type="entry name" value="COX1"/>
    <property type="match status" value="1"/>
</dbReference>
<evidence type="ECO:0000256" key="2">
    <source>
        <dbReference type="ARBA" id="ARBA00022692"/>
    </source>
</evidence>
<dbReference type="SUPFAM" id="SSF81442">
    <property type="entry name" value="Cytochrome c oxidase subunit I-like"/>
    <property type="match status" value="1"/>
</dbReference>
<feature type="transmembrane region" description="Helical" evidence="6">
    <location>
        <begin position="338"/>
        <end position="362"/>
    </location>
</feature>
<dbReference type="GeneID" id="11595001"/>
<dbReference type="GO" id="GO:0009060">
    <property type="term" value="P:aerobic respiration"/>
    <property type="evidence" value="ECO:0007669"/>
    <property type="project" value="InterPro"/>
</dbReference>
<feature type="transmembrane region" description="Helical" evidence="6">
    <location>
        <begin position="293"/>
        <end position="312"/>
    </location>
</feature>
<dbReference type="BioCyc" id="PSP1104324:GJSN-724-MONOMER"/>
<keyword evidence="5" id="KW-0679">Respiratory chain</keyword>
<feature type="transmembrane region" description="Helical" evidence="6">
    <location>
        <begin position="520"/>
        <end position="538"/>
    </location>
</feature>
<dbReference type="PROSITE" id="PS00077">
    <property type="entry name" value="COX1_CUB"/>
    <property type="match status" value="1"/>
</dbReference>
<keyword evidence="2 5" id="KW-0812">Transmembrane</keyword>
<feature type="transmembrane region" description="Helical" evidence="6">
    <location>
        <begin position="57"/>
        <end position="86"/>
    </location>
</feature>
<dbReference type="GO" id="GO:0020037">
    <property type="term" value="F:heme binding"/>
    <property type="evidence" value="ECO:0007669"/>
    <property type="project" value="InterPro"/>
</dbReference>
<keyword evidence="9" id="KW-1185">Reference proteome</keyword>
<comment type="subcellular location">
    <subcellularLocation>
        <location evidence="1">Membrane</location>
        <topology evidence="1">Multi-pass membrane protein</topology>
    </subcellularLocation>
</comment>
<dbReference type="PANTHER" id="PTHR10422">
    <property type="entry name" value="CYTOCHROME C OXIDASE SUBUNIT 1"/>
    <property type="match status" value="1"/>
</dbReference>
<dbReference type="Gene3D" id="1.20.210.10">
    <property type="entry name" value="Cytochrome c oxidase-like, subunit I domain"/>
    <property type="match status" value="1"/>
</dbReference>
<feature type="transmembrane region" description="Helical" evidence="6">
    <location>
        <begin position="255"/>
        <end position="273"/>
    </location>
</feature>
<evidence type="ECO:0000256" key="6">
    <source>
        <dbReference type="SAM" id="Phobius"/>
    </source>
</evidence>
<keyword evidence="3 6" id="KW-1133">Transmembrane helix</keyword>
<accession>G7VI94</accession>
<dbReference type="GO" id="GO:0004129">
    <property type="term" value="F:cytochrome-c oxidase activity"/>
    <property type="evidence" value="ECO:0007669"/>
    <property type="project" value="InterPro"/>
</dbReference>
<evidence type="ECO:0000256" key="1">
    <source>
        <dbReference type="ARBA" id="ARBA00004141"/>
    </source>
</evidence>
<dbReference type="eggNOG" id="arCOG01238">
    <property type="taxonomic scope" value="Archaea"/>
</dbReference>
<dbReference type="STRING" id="1104324.P186_0738"/>
<evidence type="ECO:0000256" key="3">
    <source>
        <dbReference type="ARBA" id="ARBA00022989"/>
    </source>
</evidence>
<dbReference type="OrthoDB" id="28065at2157"/>
<keyword evidence="4 6" id="KW-0472">Membrane</keyword>
<feature type="transmembrane region" description="Helical" evidence="6">
    <location>
        <begin position="139"/>
        <end position="160"/>
    </location>
</feature>
<dbReference type="InterPro" id="IPR000883">
    <property type="entry name" value="Cyt_C_Oxase_1"/>
</dbReference>
<comment type="similarity">
    <text evidence="5">Belongs to the heme-copper respiratory oxidase family.</text>
</comment>
<dbReference type="EMBL" id="CP003098">
    <property type="protein sequence ID" value="AET32186.1"/>
    <property type="molecule type" value="Genomic_DNA"/>
</dbReference>
<keyword evidence="5" id="KW-0479">Metal-binding</keyword>
<keyword evidence="5" id="KW-0349">Heme</keyword>
<feature type="transmembrane region" description="Helical" evidence="6">
    <location>
        <begin position="219"/>
        <end position="243"/>
    </location>
</feature>
<organism evidence="8 9">
    <name type="scientific">Pyrobaculum ferrireducens</name>
    <dbReference type="NCBI Taxonomy" id="1104324"/>
    <lineage>
        <taxon>Archaea</taxon>
        <taxon>Thermoproteota</taxon>
        <taxon>Thermoprotei</taxon>
        <taxon>Thermoproteales</taxon>
        <taxon>Thermoproteaceae</taxon>
        <taxon>Pyrobaculum</taxon>
    </lineage>
</organism>
<feature type="transmembrane region" description="Helical" evidence="6">
    <location>
        <begin position="414"/>
        <end position="432"/>
    </location>
</feature>
<evidence type="ECO:0000313" key="8">
    <source>
        <dbReference type="EMBL" id="AET32186.1"/>
    </source>
</evidence>
<dbReference type="PROSITE" id="PS50855">
    <property type="entry name" value="COX1"/>
    <property type="match status" value="1"/>
</dbReference>
<dbReference type="InterPro" id="IPR036927">
    <property type="entry name" value="Cyt_c_oxase-like_su1_sf"/>
</dbReference>
<dbReference type="InterPro" id="IPR023615">
    <property type="entry name" value="Cyt_c_Oxase_su1_BS"/>
</dbReference>
<feature type="transmembrane region" description="Helical" evidence="6">
    <location>
        <begin position="172"/>
        <end position="189"/>
    </location>
</feature>
<keyword evidence="5" id="KW-0249">Electron transport</keyword>
<evidence type="ECO:0000259" key="7">
    <source>
        <dbReference type="PROSITE" id="PS50855"/>
    </source>
</evidence>
<evidence type="ECO:0000256" key="4">
    <source>
        <dbReference type="ARBA" id="ARBA00023136"/>
    </source>
</evidence>
<feature type="transmembrane region" description="Helical" evidence="6">
    <location>
        <begin position="382"/>
        <end position="402"/>
    </location>
</feature>
<keyword evidence="5" id="KW-0408">Iron</keyword>